<name>A0A368GNF2_ANCCA</name>
<reference evidence="2 3" key="1">
    <citation type="submission" date="2014-10" db="EMBL/GenBank/DDBJ databases">
        <title>Draft genome of the hookworm Ancylostoma caninum.</title>
        <authorList>
            <person name="Mitreva M."/>
        </authorList>
    </citation>
    <scope>NUCLEOTIDE SEQUENCE [LARGE SCALE GENOMIC DNA]</scope>
    <source>
        <strain evidence="2 3">Baltimore</strain>
    </source>
</reference>
<feature type="transmembrane region" description="Helical" evidence="1">
    <location>
        <begin position="6"/>
        <end position="29"/>
    </location>
</feature>
<proteinExistence type="predicted"/>
<accession>A0A368GNF2</accession>
<gene>
    <name evidence="2" type="ORF">ANCCAN_09516</name>
</gene>
<comment type="caution">
    <text evidence="2">The sequence shown here is derived from an EMBL/GenBank/DDBJ whole genome shotgun (WGS) entry which is preliminary data.</text>
</comment>
<keyword evidence="1" id="KW-1133">Transmembrane helix</keyword>
<protein>
    <submittedName>
        <fullName evidence="2">Uncharacterized protein</fullName>
    </submittedName>
</protein>
<evidence type="ECO:0000256" key="1">
    <source>
        <dbReference type="SAM" id="Phobius"/>
    </source>
</evidence>
<evidence type="ECO:0000313" key="2">
    <source>
        <dbReference type="EMBL" id="RCN44525.1"/>
    </source>
</evidence>
<dbReference type="AlphaFoldDB" id="A0A368GNF2"/>
<keyword evidence="3" id="KW-1185">Reference proteome</keyword>
<organism evidence="2 3">
    <name type="scientific">Ancylostoma caninum</name>
    <name type="common">Dog hookworm</name>
    <dbReference type="NCBI Taxonomy" id="29170"/>
    <lineage>
        <taxon>Eukaryota</taxon>
        <taxon>Metazoa</taxon>
        <taxon>Ecdysozoa</taxon>
        <taxon>Nematoda</taxon>
        <taxon>Chromadorea</taxon>
        <taxon>Rhabditida</taxon>
        <taxon>Rhabditina</taxon>
        <taxon>Rhabditomorpha</taxon>
        <taxon>Strongyloidea</taxon>
        <taxon>Ancylostomatidae</taxon>
        <taxon>Ancylostomatinae</taxon>
        <taxon>Ancylostoma</taxon>
    </lineage>
</organism>
<sequence length="99" mass="11118">MENLTVLRLLLPMLLFHFLVFFCFVLSYATSYSIRHLFSSDSAFRAYLAGIYIGDSVHILKTCSDCSHLHSLFALADGMGSQTASNITQSSFDSYLFET</sequence>
<evidence type="ECO:0000313" key="3">
    <source>
        <dbReference type="Proteomes" id="UP000252519"/>
    </source>
</evidence>
<dbReference type="Proteomes" id="UP000252519">
    <property type="component" value="Unassembled WGS sequence"/>
</dbReference>
<keyword evidence="1" id="KW-0472">Membrane</keyword>
<dbReference type="EMBL" id="JOJR01000127">
    <property type="protein sequence ID" value="RCN44525.1"/>
    <property type="molecule type" value="Genomic_DNA"/>
</dbReference>
<keyword evidence="1" id="KW-0812">Transmembrane</keyword>